<gene>
    <name evidence="1" type="ordered locus">P9303_24371</name>
</gene>
<name>A2CCF8_PROM3</name>
<evidence type="ECO:0000313" key="2">
    <source>
        <dbReference type="Proteomes" id="UP000002274"/>
    </source>
</evidence>
<dbReference type="AlphaFoldDB" id="A2CCF8"/>
<dbReference type="EMBL" id="CP000554">
    <property type="protein sequence ID" value="ABM79168.1"/>
    <property type="molecule type" value="Genomic_DNA"/>
</dbReference>
<proteinExistence type="predicted"/>
<sequence length="56" mass="6319">MTAASREGWLDNAVRQLAWDELRLNQLSGEKGSMNWTLTTLTELRPALIMTPSRTS</sequence>
<organism evidence="1 2">
    <name type="scientific">Prochlorococcus marinus (strain MIT 9303)</name>
    <dbReference type="NCBI Taxonomy" id="59922"/>
    <lineage>
        <taxon>Bacteria</taxon>
        <taxon>Bacillati</taxon>
        <taxon>Cyanobacteriota</taxon>
        <taxon>Cyanophyceae</taxon>
        <taxon>Synechococcales</taxon>
        <taxon>Prochlorococcaceae</taxon>
        <taxon>Prochlorococcus</taxon>
    </lineage>
</organism>
<dbReference type="Proteomes" id="UP000002274">
    <property type="component" value="Chromosome"/>
</dbReference>
<protein>
    <submittedName>
        <fullName evidence="1">Uncharacterized protein</fullName>
    </submittedName>
</protein>
<accession>A2CCF8</accession>
<dbReference type="HOGENOM" id="CLU_3010689_0_0_3"/>
<evidence type="ECO:0000313" key="1">
    <source>
        <dbReference type="EMBL" id="ABM79168.1"/>
    </source>
</evidence>
<reference evidence="1 2" key="1">
    <citation type="journal article" date="2007" name="PLoS Genet.">
        <title>Patterns and implications of gene gain and loss in the evolution of Prochlorococcus.</title>
        <authorList>
            <person name="Kettler G.C."/>
            <person name="Martiny A.C."/>
            <person name="Huang K."/>
            <person name="Zucker J."/>
            <person name="Coleman M.L."/>
            <person name="Rodrigue S."/>
            <person name="Chen F."/>
            <person name="Lapidus A."/>
            <person name="Ferriera S."/>
            <person name="Johnson J."/>
            <person name="Steglich C."/>
            <person name="Church G.M."/>
            <person name="Richardson P."/>
            <person name="Chisholm S.W."/>
        </authorList>
    </citation>
    <scope>NUCLEOTIDE SEQUENCE [LARGE SCALE GENOMIC DNA]</scope>
    <source>
        <strain evidence="1 2">MIT 9303</strain>
    </source>
</reference>
<dbReference type="KEGG" id="pmf:P9303_24371"/>